<dbReference type="PANTHER" id="PTHR34546">
    <property type="entry name" value="OS06G0153600 PROTEIN"/>
    <property type="match status" value="1"/>
</dbReference>
<feature type="compositionally biased region" description="Polar residues" evidence="1">
    <location>
        <begin position="87"/>
        <end position="96"/>
    </location>
</feature>
<gene>
    <name evidence="3" type="primary">LOC111012232</name>
</gene>
<name>A0A6J1CM54_MOMCH</name>
<evidence type="ECO:0000313" key="2">
    <source>
        <dbReference type="Proteomes" id="UP000504603"/>
    </source>
</evidence>
<dbReference type="KEGG" id="mcha:111012232"/>
<keyword evidence="2" id="KW-1185">Reference proteome</keyword>
<dbReference type="PANTHER" id="PTHR34546:SF3">
    <property type="entry name" value="OS06G0153600 PROTEIN"/>
    <property type="match status" value="1"/>
</dbReference>
<reference evidence="3" key="1">
    <citation type="submission" date="2025-08" db="UniProtKB">
        <authorList>
            <consortium name="RefSeq"/>
        </authorList>
    </citation>
    <scope>IDENTIFICATION</scope>
    <source>
        <strain evidence="3">OHB3-1</strain>
    </source>
</reference>
<feature type="compositionally biased region" description="Polar residues" evidence="1">
    <location>
        <begin position="330"/>
        <end position="340"/>
    </location>
</feature>
<dbReference type="RefSeq" id="XP_022141998.1">
    <property type="nucleotide sequence ID" value="XM_022286306.1"/>
</dbReference>
<feature type="region of interest" description="Disordered" evidence="1">
    <location>
        <begin position="19"/>
        <end position="109"/>
    </location>
</feature>
<feature type="compositionally biased region" description="Basic residues" evidence="1">
    <location>
        <begin position="59"/>
        <end position="68"/>
    </location>
</feature>
<sequence>MDPYDERRLTEEVLHLHSLWRRGPPKNCKSIPNHSAIAVANVANRIPSNKRPGGPQPPKAKKKKKKPRPAPDHPQESGPEWPCPEPVQNQPSTSSGWPAIQPCATPAAQPVSSEERAKLSALQLQYKEFKACRGFFARNADSGSEVEEEEEEEEEENDGGITKIEEYKFFLKMFVENSELGAYYEKNYECGSFCCLVCGGMGKKKSGKRFKSCVGLVQHSISISRTKKKRAHRAFGLVICRVLGWDVDRLPIIVLKGEPLSRSLADSGEPEVQPEDNHVAKEGGCGVKSENDDQKNEEKLEEDKAAEDPDSNAKNSSSGENVNGCKENDVNMQEENTDNSIPGMGSDKEEMKNLPVLQPISKACKEFFAGFSPSTSDELNDGDGLEEREEFKFFLKLFTENDDLRGYYESNYEDGEFVCLACEGAGKKTPKGFKTCGRLLQHSTSLAKNRIGENLPHDADRAKMLKMKTLAHRAYSSAVCKVLGWDVEELPSVVLKGEPLGRSLTKPGVSKVSPKWQDEIGNVNYSISGDPMENGSIEASKLRDDAVCKMNDLVGNYSDRDQQIAG</sequence>
<evidence type="ECO:0000313" key="3">
    <source>
        <dbReference type="RefSeq" id="XP_022141998.1"/>
    </source>
</evidence>
<dbReference type="GeneID" id="111012232"/>
<feature type="region of interest" description="Disordered" evidence="1">
    <location>
        <begin position="264"/>
        <end position="349"/>
    </location>
</feature>
<feature type="compositionally biased region" description="Polar residues" evidence="1">
    <location>
        <begin position="312"/>
        <end position="321"/>
    </location>
</feature>
<dbReference type="Proteomes" id="UP000504603">
    <property type="component" value="Unplaced"/>
</dbReference>
<organism evidence="2 3">
    <name type="scientific">Momordica charantia</name>
    <name type="common">Bitter gourd</name>
    <name type="synonym">Balsam pear</name>
    <dbReference type="NCBI Taxonomy" id="3673"/>
    <lineage>
        <taxon>Eukaryota</taxon>
        <taxon>Viridiplantae</taxon>
        <taxon>Streptophyta</taxon>
        <taxon>Embryophyta</taxon>
        <taxon>Tracheophyta</taxon>
        <taxon>Spermatophyta</taxon>
        <taxon>Magnoliopsida</taxon>
        <taxon>eudicotyledons</taxon>
        <taxon>Gunneridae</taxon>
        <taxon>Pentapetalae</taxon>
        <taxon>rosids</taxon>
        <taxon>fabids</taxon>
        <taxon>Cucurbitales</taxon>
        <taxon>Cucurbitaceae</taxon>
        <taxon>Momordiceae</taxon>
        <taxon>Momordica</taxon>
    </lineage>
</organism>
<evidence type="ECO:0000256" key="1">
    <source>
        <dbReference type="SAM" id="MobiDB-lite"/>
    </source>
</evidence>
<proteinExistence type="predicted"/>
<accession>A0A6J1CM54</accession>
<feature type="compositionally biased region" description="Basic and acidic residues" evidence="1">
    <location>
        <begin position="289"/>
        <end position="307"/>
    </location>
</feature>
<dbReference type="AlphaFoldDB" id="A0A6J1CM54"/>
<protein>
    <submittedName>
        <fullName evidence="3">Uncharacterized protein LOC111012232 isoform X1</fullName>
    </submittedName>
</protein>
<dbReference type="OrthoDB" id="1929495at2759"/>